<evidence type="ECO:0000256" key="1">
    <source>
        <dbReference type="SAM" id="Phobius"/>
    </source>
</evidence>
<keyword evidence="1" id="KW-0812">Transmembrane</keyword>
<feature type="transmembrane region" description="Helical" evidence="1">
    <location>
        <begin position="77"/>
        <end position="96"/>
    </location>
</feature>
<keyword evidence="1" id="KW-1133">Transmembrane helix</keyword>
<organism evidence="2 3">
    <name type="scientific">Fluviicola taffensis (strain DSM 16823 / NCIMB 13979 / RW262)</name>
    <dbReference type="NCBI Taxonomy" id="755732"/>
    <lineage>
        <taxon>Bacteria</taxon>
        <taxon>Pseudomonadati</taxon>
        <taxon>Bacteroidota</taxon>
        <taxon>Flavobacteriia</taxon>
        <taxon>Flavobacteriales</taxon>
        <taxon>Crocinitomicaceae</taxon>
        <taxon>Fluviicola</taxon>
    </lineage>
</organism>
<dbReference type="AlphaFoldDB" id="F2IDN9"/>
<dbReference type="RefSeq" id="WP_013686183.1">
    <property type="nucleotide sequence ID" value="NC_015321.1"/>
</dbReference>
<dbReference type="EMBL" id="CP002542">
    <property type="protein sequence ID" value="AEA43412.1"/>
    <property type="molecule type" value="Genomic_DNA"/>
</dbReference>
<dbReference type="OrthoDB" id="1144182at2"/>
<keyword evidence="3" id="KW-1185">Reference proteome</keyword>
<reference evidence="3" key="2">
    <citation type="submission" date="2011-02" db="EMBL/GenBank/DDBJ databases">
        <title>The complete genome of Fluviicola taffensis DSM 16823.</title>
        <authorList>
            <consortium name="US DOE Joint Genome Institute (JGI-PGF)"/>
            <person name="Lucas S."/>
            <person name="Copeland A."/>
            <person name="Lapidus A."/>
            <person name="Bruce D."/>
            <person name="Goodwin L."/>
            <person name="Pitluck S."/>
            <person name="Kyrpides N."/>
            <person name="Mavromatis K."/>
            <person name="Ivanova N."/>
            <person name="Mikhailova N."/>
            <person name="Pagani I."/>
            <person name="Chertkov O."/>
            <person name="Detter J.C."/>
            <person name="Han C."/>
            <person name="Tapia R."/>
            <person name="Land M."/>
            <person name="Hauser L."/>
            <person name="Markowitz V."/>
            <person name="Cheng J.-F."/>
            <person name="Hugenholtz P."/>
            <person name="Woyke T."/>
            <person name="Wu D."/>
            <person name="Tindall B."/>
            <person name="Pomrenke H.G."/>
            <person name="Brambilla E."/>
            <person name="Klenk H.-P."/>
            <person name="Eisen J.A."/>
        </authorList>
    </citation>
    <scope>NUCLEOTIDE SEQUENCE [LARGE SCALE GENOMIC DNA]</scope>
    <source>
        <strain evidence="3">DSM 16823 / RW262 / RW262</strain>
    </source>
</reference>
<dbReference type="Proteomes" id="UP000007463">
    <property type="component" value="Chromosome"/>
</dbReference>
<evidence type="ECO:0008006" key="4">
    <source>
        <dbReference type="Google" id="ProtNLM"/>
    </source>
</evidence>
<name>F2IDN9_FLUTR</name>
<gene>
    <name evidence="2" type="ordered locus">Fluta_1418</name>
</gene>
<dbReference type="KEGG" id="fte:Fluta_1418"/>
<keyword evidence="1" id="KW-0472">Membrane</keyword>
<sequence>MAFEELKENTQQVQEETKAYIESSIEYYKLWGFQFAMKSTLIIARFLLLGFFLMLALLFGSLAAAFAIGGAIGSTSLGFLIVAGFYFVLIVLLYFLRLRFVEKQVLEKFSDLFFNNK</sequence>
<evidence type="ECO:0000313" key="3">
    <source>
        <dbReference type="Proteomes" id="UP000007463"/>
    </source>
</evidence>
<dbReference type="HOGENOM" id="CLU_153095_0_0_10"/>
<feature type="transmembrane region" description="Helical" evidence="1">
    <location>
        <begin position="46"/>
        <end position="71"/>
    </location>
</feature>
<proteinExistence type="predicted"/>
<protein>
    <recommendedName>
        <fullName evidence="4">Competence protein</fullName>
    </recommendedName>
</protein>
<dbReference type="STRING" id="755732.Fluta_1418"/>
<dbReference type="eggNOG" id="ENOG5032YZ6">
    <property type="taxonomic scope" value="Bacteria"/>
</dbReference>
<evidence type="ECO:0000313" key="2">
    <source>
        <dbReference type="EMBL" id="AEA43412.1"/>
    </source>
</evidence>
<accession>F2IDN9</accession>
<reference evidence="2 3" key="1">
    <citation type="journal article" date="2011" name="Stand. Genomic Sci.">
        <title>Complete genome sequence of the gliding freshwater bacterium Fluviicola taffensis type strain (RW262).</title>
        <authorList>
            <person name="Woyke T."/>
            <person name="Chertkov O."/>
            <person name="Lapidus A."/>
            <person name="Nolan M."/>
            <person name="Lucas S."/>
            <person name="Del Rio T.G."/>
            <person name="Tice H."/>
            <person name="Cheng J.F."/>
            <person name="Tapia R."/>
            <person name="Han C."/>
            <person name="Goodwin L."/>
            <person name="Pitluck S."/>
            <person name="Liolios K."/>
            <person name="Pagani I."/>
            <person name="Ivanova N."/>
            <person name="Huntemann M."/>
            <person name="Mavromatis K."/>
            <person name="Mikhailova N."/>
            <person name="Pati A."/>
            <person name="Chen A."/>
            <person name="Palaniappan K."/>
            <person name="Land M."/>
            <person name="Hauser L."/>
            <person name="Brambilla E.M."/>
            <person name="Rohde M."/>
            <person name="Mwirichia R."/>
            <person name="Sikorski J."/>
            <person name="Tindall B.J."/>
            <person name="Goker M."/>
            <person name="Bristow J."/>
            <person name="Eisen J.A."/>
            <person name="Markowitz V."/>
            <person name="Hugenholtz P."/>
            <person name="Klenk H.P."/>
            <person name="Kyrpides N.C."/>
        </authorList>
    </citation>
    <scope>NUCLEOTIDE SEQUENCE [LARGE SCALE GENOMIC DNA]</scope>
    <source>
        <strain evidence="3">DSM 16823 / RW262 / RW262</strain>
    </source>
</reference>